<evidence type="ECO:0000313" key="10">
    <source>
        <dbReference type="EMBL" id="MDP9806877.1"/>
    </source>
</evidence>
<comment type="cofactor">
    <cofactor evidence="1">
        <name>Zn(2+)</name>
        <dbReference type="ChEBI" id="CHEBI:29105"/>
    </cofactor>
</comment>
<dbReference type="Gene3D" id="1.10.1380.10">
    <property type="entry name" value="Neutral endopeptidase , domain2"/>
    <property type="match status" value="1"/>
</dbReference>
<dbReference type="InterPro" id="IPR042089">
    <property type="entry name" value="Peptidase_M13_dom_2"/>
</dbReference>
<dbReference type="PRINTS" id="PR00786">
    <property type="entry name" value="NEPRILYSIN"/>
</dbReference>
<dbReference type="RefSeq" id="WP_307683068.1">
    <property type="nucleotide sequence ID" value="NZ_JAUSQX010000001.1"/>
</dbReference>
<accession>A0ABT9NI59</accession>
<dbReference type="InterPro" id="IPR000718">
    <property type="entry name" value="Peptidase_M13"/>
</dbReference>
<dbReference type="PANTHER" id="PTHR11733">
    <property type="entry name" value="ZINC METALLOPROTEASE FAMILY M13 NEPRILYSIN-RELATED"/>
    <property type="match status" value="1"/>
</dbReference>
<evidence type="ECO:0000256" key="4">
    <source>
        <dbReference type="ARBA" id="ARBA00022723"/>
    </source>
</evidence>
<proteinExistence type="inferred from homology"/>
<dbReference type="PROSITE" id="PS51885">
    <property type="entry name" value="NEPRILYSIN"/>
    <property type="match status" value="1"/>
</dbReference>
<sequence length="668" mass="75603">MDNTTREIIDAINADVRPQDDLYRHVNGLWLSEAEIPADQSSTGGFTDLRLQAERDVRDILDEITAKVNEDPDTYEGSEIRKIADLYDSFMDVDRVNGLGAAPLQADFDLIREARDKDDLEIVVGRLYAIGVPMPFELDIHADRNNPSQYIPWLYQSGLGLPDEAYYREDAYAEYREKYRDFIPTLYSLATGEDDTAAKAAAEHIMDFETKLASHHMSVVDSRDADKTNNVMTFDELKEKAPGFDWDAAFDAMDLWPSNAPNFLVMTPDALAGFGEEWQRADLEQLKVYLHWRAILARVPFLSEEIVQANFNFYGKVLSGTEQIRDRWKRGVSLVNSVLGEAVGKVYVERHFPPDHKAKMEQLVADLVAAYDDSIRNLDWMTDATKEKALAKLGKIVTKIGYPEEWRDYSKLEITDALVSNVRAAARFEHDRQISKLGTEVDRTEWFMNPQTVNAYYSPVGNEIAFPAAILQPPFFDADADPAYNYGGIGAVIGHEIGHGFDDQGSKYDGEGRLNNWWTDEDREEFEKRTKALVGQYEQYTPAQLGDSEHHVNGEFTLGENIGDLGGLSIALKAYDIAMEREGHGGCEGAPEIEGYTGIQRVFLNWARIWKTKVRDEIAIQYLAIDPHSPAEFRCNGVVKNVDAFAEAFDVAEGDELWLDPEERVRIW</sequence>
<evidence type="ECO:0000256" key="1">
    <source>
        <dbReference type="ARBA" id="ARBA00001947"/>
    </source>
</evidence>
<comment type="similarity">
    <text evidence="2">Belongs to the peptidase M13 family.</text>
</comment>
<evidence type="ECO:0000256" key="3">
    <source>
        <dbReference type="ARBA" id="ARBA00022670"/>
    </source>
</evidence>
<evidence type="ECO:0000259" key="9">
    <source>
        <dbReference type="Pfam" id="PF05649"/>
    </source>
</evidence>
<keyword evidence="3" id="KW-0645">Protease</keyword>
<name>A0ABT9NI59_9ACTO</name>
<dbReference type="EMBL" id="JAUSQX010000001">
    <property type="protein sequence ID" value="MDP9806877.1"/>
    <property type="molecule type" value="Genomic_DNA"/>
</dbReference>
<keyword evidence="11" id="KW-1185">Reference proteome</keyword>
<evidence type="ECO:0000256" key="6">
    <source>
        <dbReference type="ARBA" id="ARBA00022833"/>
    </source>
</evidence>
<reference evidence="10 11" key="1">
    <citation type="submission" date="2023-07" db="EMBL/GenBank/DDBJ databases">
        <title>Sequencing the genomes of 1000 actinobacteria strains.</title>
        <authorList>
            <person name="Klenk H.-P."/>
        </authorList>
    </citation>
    <scope>NUCLEOTIDE SEQUENCE [LARGE SCALE GENOMIC DNA]</scope>
    <source>
        <strain evidence="10 11">DSM 17163</strain>
    </source>
</reference>
<dbReference type="Pfam" id="PF05649">
    <property type="entry name" value="Peptidase_M13_N"/>
    <property type="match status" value="1"/>
</dbReference>
<dbReference type="GO" id="GO:0016787">
    <property type="term" value="F:hydrolase activity"/>
    <property type="evidence" value="ECO:0007669"/>
    <property type="project" value="UniProtKB-KW"/>
</dbReference>
<evidence type="ECO:0000259" key="8">
    <source>
        <dbReference type="Pfam" id="PF01431"/>
    </source>
</evidence>
<keyword evidence="6" id="KW-0862">Zinc</keyword>
<evidence type="ECO:0000256" key="5">
    <source>
        <dbReference type="ARBA" id="ARBA00022801"/>
    </source>
</evidence>
<dbReference type="PANTHER" id="PTHR11733:SF167">
    <property type="entry name" value="FI17812P1-RELATED"/>
    <property type="match status" value="1"/>
</dbReference>
<keyword evidence="7" id="KW-0482">Metalloprotease</keyword>
<evidence type="ECO:0000256" key="2">
    <source>
        <dbReference type="ARBA" id="ARBA00007357"/>
    </source>
</evidence>
<protein>
    <submittedName>
        <fullName evidence="10">Endopeptidase</fullName>
        <ecNumber evidence="10">3.4.24.-</ecNumber>
    </submittedName>
</protein>
<comment type="caution">
    <text evidence="10">The sequence shown here is derived from an EMBL/GenBank/DDBJ whole genome shotgun (WGS) entry which is preliminary data.</text>
</comment>
<keyword evidence="4" id="KW-0479">Metal-binding</keyword>
<dbReference type="CDD" id="cd08662">
    <property type="entry name" value="M13"/>
    <property type="match status" value="1"/>
</dbReference>
<organism evidence="10 11">
    <name type="scientific">Trueperella bonasi</name>
    <dbReference type="NCBI Taxonomy" id="312286"/>
    <lineage>
        <taxon>Bacteria</taxon>
        <taxon>Bacillati</taxon>
        <taxon>Actinomycetota</taxon>
        <taxon>Actinomycetes</taxon>
        <taxon>Actinomycetales</taxon>
        <taxon>Actinomycetaceae</taxon>
        <taxon>Trueperella</taxon>
    </lineage>
</organism>
<feature type="domain" description="Peptidase M13 C-terminal" evidence="8">
    <location>
        <begin position="454"/>
        <end position="665"/>
    </location>
</feature>
<keyword evidence="5 10" id="KW-0378">Hydrolase</keyword>
<feature type="domain" description="Peptidase M13 N-terminal" evidence="9">
    <location>
        <begin position="18"/>
        <end position="403"/>
    </location>
</feature>
<dbReference type="SUPFAM" id="SSF55486">
    <property type="entry name" value="Metalloproteases ('zincins'), catalytic domain"/>
    <property type="match status" value="1"/>
</dbReference>
<dbReference type="InterPro" id="IPR008753">
    <property type="entry name" value="Peptidase_M13_N"/>
</dbReference>
<dbReference type="Proteomes" id="UP001243212">
    <property type="component" value="Unassembled WGS sequence"/>
</dbReference>
<gene>
    <name evidence="10" type="ORF">J2S70_001459</name>
</gene>
<dbReference type="Gene3D" id="3.40.390.10">
    <property type="entry name" value="Collagenase (Catalytic Domain)"/>
    <property type="match status" value="1"/>
</dbReference>
<dbReference type="Pfam" id="PF01431">
    <property type="entry name" value="Peptidase_M13"/>
    <property type="match status" value="1"/>
</dbReference>
<dbReference type="InterPro" id="IPR018497">
    <property type="entry name" value="Peptidase_M13_C"/>
</dbReference>
<dbReference type="InterPro" id="IPR024079">
    <property type="entry name" value="MetalloPept_cat_dom_sf"/>
</dbReference>
<evidence type="ECO:0000256" key="7">
    <source>
        <dbReference type="ARBA" id="ARBA00023049"/>
    </source>
</evidence>
<dbReference type="EC" id="3.4.24.-" evidence="10"/>
<evidence type="ECO:0000313" key="11">
    <source>
        <dbReference type="Proteomes" id="UP001243212"/>
    </source>
</evidence>